<organism evidence="1 2">
    <name type="scientific">Spermophilus dauricus</name>
    <name type="common">Daurian ground squirrel</name>
    <dbReference type="NCBI Taxonomy" id="99837"/>
    <lineage>
        <taxon>Eukaryota</taxon>
        <taxon>Metazoa</taxon>
        <taxon>Chordata</taxon>
        <taxon>Craniata</taxon>
        <taxon>Vertebrata</taxon>
        <taxon>Euteleostomi</taxon>
        <taxon>Mammalia</taxon>
        <taxon>Eutheria</taxon>
        <taxon>Euarchontoglires</taxon>
        <taxon>Glires</taxon>
        <taxon>Rodentia</taxon>
        <taxon>Sciuromorpha</taxon>
        <taxon>Sciuridae</taxon>
        <taxon>Xerinae</taxon>
        <taxon>Marmotini</taxon>
        <taxon>Spermophilus</taxon>
    </lineage>
</organism>
<dbReference type="Pfam" id="PF15434">
    <property type="entry name" value="FAM104"/>
    <property type="match status" value="1"/>
</dbReference>
<name>A0A8C9PXK3_SPEDA</name>
<dbReference type="PANTHER" id="PTHR34763">
    <property type="entry name" value="PROTEIN FAM104A"/>
    <property type="match status" value="1"/>
</dbReference>
<evidence type="ECO:0000313" key="2">
    <source>
        <dbReference type="Proteomes" id="UP000694422"/>
    </source>
</evidence>
<reference evidence="1" key="2">
    <citation type="submission" date="2025-09" db="UniProtKB">
        <authorList>
            <consortium name="Ensembl"/>
        </authorList>
    </citation>
    <scope>IDENTIFICATION</scope>
</reference>
<reference evidence="1" key="1">
    <citation type="submission" date="2025-08" db="UniProtKB">
        <authorList>
            <consortium name="Ensembl"/>
        </authorList>
    </citation>
    <scope>IDENTIFICATION</scope>
</reference>
<proteinExistence type="predicted"/>
<dbReference type="PANTHER" id="PTHR34763:SF3">
    <property type="entry name" value="FAM104B"/>
    <property type="match status" value="1"/>
</dbReference>
<dbReference type="Proteomes" id="UP000694422">
    <property type="component" value="Unplaced"/>
</dbReference>
<evidence type="ECO:0000313" key="1">
    <source>
        <dbReference type="Ensembl" id="ENSSDAP00000013507.1"/>
    </source>
</evidence>
<accession>A0A8C9PXK3</accession>
<protein>
    <submittedName>
        <fullName evidence="1">Uncharacterized protein</fullName>
    </submittedName>
</protein>
<dbReference type="InterPro" id="IPR029222">
    <property type="entry name" value="VCF1/2-like"/>
</dbReference>
<keyword evidence="2" id="KW-1185">Reference proteome</keyword>
<sequence length="121" mass="14206">YQKINSLQSICRKRRRDSNLEDNHHCSHFKRTKRNFVFQDFQNTKSSSSVIERNISSIHSPVRAGGPESSLNQIIAEYNLNTLQFSHEENMLSQGHYCQINQILKEAHFYSLQQRGQPPTW</sequence>
<dbReference type="AlphaFoldDB" id="A0A8C9PXK3"/>
<dbReference type="Ensembl" id="ENSSDAT00000015313.1">
    <property type="protein sequence ID" value="ENSSDAP00000013507.1"/>
    <property type="gene ID" value="ENSSDAG00000012201.1"/>
</dbReference>